<comment type="caution">
    <text evidence="1">The sequence shown here is derived from an EMBL/GenBank/DDBJ whole genome shotgun (WGS) entry which is preliminary data.</text>
</comment>
<dbReference type="EMBL" id="VSSQ01092425">
    <property type="protein sequence ID" value="MPN37653.1"/>
    <property type="molecule type" value="Genomic_DNA"/>
</dbReference>
<dbReference type="AlphaFoldDB" id="A0A645HQL5"/>
<organism evidence="1">
    <name type="scientific">bioreactor metagenome</name>
    <dbReference type="NCBI Taxonomy" id="1076179"/>
    <lineage>
        <taxon>unclassified sequences</taxon>
        <taxon>metagenomes</taxon>
        <taxon>ecological metagenomes</taxon>
    </lineage>
</organism>
<sequence length="171" mass="18522">MLPDSPLRLRRGNAQSNAQLGVDLGVHVNGYGAAKDHGIDDTAVNIAGQNNLIPFFAGGEDHALDGGGGAVDHKKSVPGAKSGGSQFFRFLNDGNGMTEVVQRLHGINIQRKAAFPQEIRQFPIALASFVARYVKRHDSHPLKTKQSFVNRGSLLVHSLLLLVAIKIHWCR</sequence>
<accession>A0A645HQL5</accession>
<reference evidence="1" key="1">
    <citation type="submission" date="2019-08" db="EMBL/GenBank/DDBJ databases">
        <authorList>
            <person name="Kucharzyk K."/>
            <person name="Murdoch R.W."/>
            <person name="Higgins S."/>
            <person name="Loffler F."/>
        </authorList>
    </citation>
    <scope>NUCLEOTIDE SEQUENCE</scope>
</reference>
<evidence type="ECO:0000313" key="1">
    <source>
        <dbReference type="EMBL" id="MPN37653.1"/>
    </source>
</evidence>
<protein>
    <submittedName>
        <fullName evidence="1">Uncharacterized protein</fullName>
    </submittedName>
</protein>
<proteinExistence type="predicted"/>
<gene>
    <name evidence="1" type="ORF">SDC9_185173</name>
</gene>
<name>A0A645HQL5_9ZZZZ</name>